<dbReference type="GO" id="GO:0005975">
    <property type="term" value="P:carbohydrate metabolic process"/>
    <property type="evidence" value="ECO:0007669"/>
    <property type="project" value="InterPro"/>
</dbReference>
<reference evidence="6" key="1">
    <citation type="submission" date="2020-08" db="EMBL/GenBank/DDBJ databases">
        <title>Genome public.</title>
        <authorList>
            <person name="Liu C."/>
            <person name="Sun Q."/>
        </authorList>
    </citation>
    <scope>NUCLEOTIDE SEQUENCE</scope>
    <source>
        <strain evidence="6">NSJ-32</strain>
    </source>
</reference>
<dbReference type="PANTHER" id="PTHR33307:SF6">
    <property type="entry name" value="ALPHA-RHAMNOSIDASE (EUROFUNG)-RELATED"/>
    <property type="match status" value="1"/>
</dbReference>
<keyword evidence="7" id="KW-1185">Reference proteome</keyword>
<proteinExistence type="predicted"/>
<evidence type="ECO:0000313" key="6">
    <source>
        <dbReference type="EMBL" id="MBC8542668.1"/>
    </source>
</evidence>
<dbReference type="InterPro" id="IPR008928">
    <property type="entry name" value="6-hairpin_glycosidase_sf"/>
</dbReference>
<evidence type="ECO:0000259" key="3">
    <source>
        <dbReference type="Pfam" id="PF05592"/>
    </source>
</evidence>
<accession>A0A926DRF1</accession>
<dbReference type="Gene3D" id="1.50.10.10">
    <property type="match status" value="1"/>
</dbReference>
<dbReference type="EC" id="3.2.1.40" evidence="2"/>
<dbReference type="EMBL" id="JACRSQ010000003">
    <property type="protein sequence ID" value="MBC8542668.1"/>
    <property type="molecule type" value="Genomic_DNA"/>
</dbReference>
<dbReference type="InterPro" id="IPR013737">
    <property type="entry name" value="Bac_rhamnosid_N"/>
</dbReference>
<comment type="caution">
    <text evidence="6">The sequence shown here is derived from an EMBL/GenBank/DDBJ whole genome shotgun (WGS) entry which is preliminary data.</text>
</comment>
<dbReference type="InterPro" id="IPR035396">
    <property type="entry name" value="Bac_rhamnosid6H"/>
</dbReference>
<feature type="domain" description="Alpha-L-rhamnosidase six-hairpin glycosidase" evidence="5">
    <location>
        <begin position="332"/>
        <end position="654"/>
    </location>
</feature>
<sequence length="711" mass="81251">MDQKARWICHPEYQKLTPIKVFKKQLDPTELPVHEESLKNRHTLVRKTFILDTVPETAILSISADDYYKLYINGCYVAQGPAPSYYTDYKYNQMDIAKYLQKGKNVLAVHIYYQGLINRVWTSGDYRQGMIASLDLGDRYIVTDDSWKYADTQEYVESGKVGYDTQYLENIDARLQIHGWKTLDFEDHTWNFMAIKEKDDHRLVQQITPVLEVYPVEPVAITNFGPGHFLLDYGKEQAGCLRLQAKGERGEQVRVLCGEELQSDGHVRFDMRSGCRYEEIWTLSGQEDELENFDYKALRYVEIETSSSAITPASITLMAQHYPYRNPSVIDQCSEPLLKEIWDLCARGVQIGSQEVFVDCPGREKGQYLGDMAVTAMSHLYLTGDSRLYKKALYDFRGSTAICPGMMIVAPASLMQEIADFSLLYPLELLHYYEYTRDRETLADLYPTAKGVVEYFARYEREDRLLRNVKDKWNLVDWPSNLRDDYDFPLDIPVGEGCHNVINAYYYGALKTLAAIEAILELPITVDPEPVRQSFQKVFYRPEKHLFADSEQSNHCSLHANGIALFYGMADETQAIVDFIVEKGLCCGVFVSYFILKSLCQSGQYQAAYDLILNTSDHSWVNMLREGATSCFEVWGKDQKNNMSLCHPWASAPIIILIEDLLGLSSDDGWKTVQINPHLPKQLKSLSMSLTTQGGQYTVTVADGVVRVNEA</sequence>
<dbReference type="Pfam" id="PF08531">
    <property type="entry name" value="Bac_rhamnosid_N"/>
    <property type="match status" value="1"/>
</dbReference>
<dbReference type="AlphaFoldDB" id="A0A926DRF1"/>
<evidence type="ECO:0000259" key="4">
    <source>
        <dbReference type="Pfam" id="PF08531"/>
    </source>
</evidence>
<evidence type="ECO:0000256" key="2">
    <source>
        <dbReference type="ARBA" id="ARBA00012652"/>
    </source>
</evidence>
<evidence type="ECO:0000259" key="5">
    <source>
        <dbReference type="Pfam" id="PF17389"/>
    </source>
</evidence>
<comment type="catalytic activity">
    <reaction evidence="1">
        <text>Hydrolysis of terminal non-reducing alpha-L-rhamnose residues in alpha-L-rhamnosides.</text>
        <dbReference type="EC" id="3.2.1.40"/>
    </reaction>
</comment>
<dbReference type="PANTHER" id="PTHR33307">
    <property type="entry name" value="ALPHA-RHAMNOSIDASE (EUROFUNG)"/>
    <property type="match status" value="1"/>
</dbReference>
<dbReference type="InterPro" id="IPR016007">
    <property type="entry name" value="Alpha_rhamnosid"/>
</dbReference>
<evidence type="ECO:0000313" key="7">
    <source>
        <dbReference type="Proteomes" id="UP000657006"/>
    </source>
</evidence>
<organism evidence="6 7">
    <name type="scientific">Bianquea renquensis</name>
    <dbReference type="NCBI Taxonomy" id="2763661"/>
    <lineage>
        <taxon>Bacteria</taxon>
        <taxon>Bacillati</taxon>
        <taxon>Bacillota</taxon>
        <taxon>Clostridia</taxon>
        <taxon>Eubacteriales</taxon>
        <taxon>Bianqueaceae</taxon>
        <taxon>Bianquea</taxon>
    </lineage>
</organism>
<dbReference type="Pfam" id="PF05592">
    <property type="entry name" value="Bac_rhamnosid"/>
    <property type="match status" value="1"/>
</dbReference>
<gene>
    <name evidence="6" type="ORF">H8730_03785</name>
</gene>
<dbReference type="GO" id="GO:0030596">
    <property type="term" value="F:alpha-L-rhamnosidase activity"/>
    <property type="evidence" value="ECO:0007669"/>
    <property type="project" value="UniProtKB-EC"/>
</dbReference>
<name>A0A926DRF1_9FIRM</name>
<keyword evidence="6" id="KW-0378">Hydrolase</keyword>
<dbReference type="InterPro" id="IPR008902">
    <property type="entry name" value="Rhamnosid_concanavalin"/>
</dbReference>
<dbReference type="SUPFAM" id="SSF49785">
    <property type="entry name" value="Galactose-binding domain-like"/>
    <property type="match status" value="1"/>
</dbReference>
<dbReference type="RefSeq" id="WP_177717380.1">
    <property type="nucleotide sequence ID" value="NZ_JACRSQ010000003.1"/>
</dbReference>
<feature type="domain" description="Alpha-L-rhamnosidase concanavalin-like" evidence="3">
    <location>
        <begin position="225"/>
        <end position="316"/>
    </location>
</feature>
<dbReference type="SUPFAM" id="SSF48208">
    <property type="entry name" value="Six-hairpin glycosidases"/>
    <property type="match status" value="1"/>
</dbReference>
<dbReference type="Pfam" id="PF17389">
    <property type="entry name" value="Bac_rhamnosid6H"/>
    <property type="match status" value="1"/>
</dbReference>
<dbReference type="Gene3D" id="2.60.120.260">
    <property type="entry name" value="Galactose-binding domain-like"/>
    <property type="match status" value="2"/>
</dbReference>
<feature type="domain" description="Bacterial alpha-L-rhamnosidase N-terminal" evidence="4">
    <location>
        <begin position="56"/>
        <end position="209"/>
    </location>
</feature>
<dbReference type="Gene3D" id="2.60.420.10">
    <property type="entry name" value="Maltose phosphorylase, domain 3"/>
    <property type="match status" value="1"/>
</dbReference>
<protein>
    <recommendedName>
        <fullName evidence="2">alpha-L-rhamnosidase</fullName>
        <ecNumber evidence="2">3.2.1.40</ecNumber>
    </recommendedName>
</protein>
<dbReference type="InterPro" id="IPR012341">
    <property type="entry name" value="6hp_glycosidase-like_sf"/>
</dbReference>
<dbReference type="InterPro" id="IPR008979">
    <property type="entry name" value="Galactose-bd-like_sf"/>
</dbReference>
<dbReference type="Proteomes" id="UP000657006">
    <property type="component" value="Unassembled WGS sequence"/>
</dbReference>
<evidence type="ECO:0000256" key="1">
    <source>
        <dbReference type="ARBA" id="ARBA00001445"/>
    </source>
</evidence>